<comment type="caution">
    <text evidence="1">The sequence shown here is derived from an EMBL/GenBank/DDBJ whole genome shotgun (WGS) entry which is preliminary data.</text>
</comment>
<organism evidence="1 2">
    <name type="scientific">Smallanthus sonchifolius</name>
    <dbReference type="NCBI Taxonomy" id="185202"/>
    <lineage>
        <taxon>Eukaryota</taxon>
        <taxon>Viridiplantae</taxon>
        <taxon>Streptophyta</taxon>
        <taxon>Embryophyta</taxon>
        <taxon>Tracheophyta</taxon>
        <taxon>Spermatophyta</taxon>
        <taxon>Magnoliopsida</taxon>
        <taxon>eudicotyledons</taxon>
        <taxon>Gunneridae</taxon>
        <taxon>Pentapetalae</taxon>
        <taxon>asterids</taxon>
        <taxon>campanulids</taxon>
        <taxon>Asterales</taxon>
        <taxon>Asteraceae</taxon>
        <taxon>Asteroideae</taxon>
        <taxon>Heliantheae alliance</taxon>
        <taxon>Millerieae</taxon>
        <taxon>Smallanthus</taxon>
    </lineage>
</organism>
<name>A0ACB9HTG6_9ASTR</name>
<accession>A0ACB9HTG6</accession>
<evidence type="ECO:0000313" key="2">
    <source>
        <dbReference type="Proteomes" id="UP001056120"/>
    </source>
</evidence>
<evidence type="ECO:0000313" key="1">
    <source>
        <dbReference type="EMBL" id="KAI3798603.1"/>
    </source>
</evidence>
<dbReference type="Proteomes" id="UP001056120">
    <property type="component" value="Linkage Group LG11"/>
</dbReference>
<dbReference type="EMBL" id="CM042028">
    <property type="protein sequence ID" value="KAI3798603.1"/>
    <property type="molecule type" value="Genomic_DNA"/>
</dbReference>
<proteinExistence type="predicted"/>
<keyword evidence="2" id="KW-1185">Reference proteome</keyword>
<reference evidence="2" key="1">
    <citation type="journal article" date="2022" name="Mol. Ecol. Resour.">
        <title>The genomes of chicory, endive, great burdock and yacon provide insights into Asteraceae palaeo-polyploidization history and plant inulin production.</title>
        <authorList>
            <person name="Fan W."/>
            <person name="Wang S."/>
            <person name="Wang H."/>
            <person name="Wang A."/>
            <person name="Jiang F."/>
            <person name="Liu H."/>
            <person name="Zhao H."/>
            <person name="Xu D."/>
            <person name="Zhang Y."/>
        </authorList>
    </citation>
    <scope>NUCLEOTIDE SEQUENCE [LARGE SCALE GENOMIC DNA]</scope>
    <source>
        <strain evidence="2">cv. Yunnan</strain>
    </source>
</reference>
<gene>
    <name evidence="1" type="ORF">L1987_33880</name>
</gene>
<sequence>MGKYGFTGADRRNLQALDSPIHQKTGFQHRLILDDVPRIRGSYPGKGSMGPNDESCESSHSGIRLHGGDVGNSKGFSLGSSPLQNCNKVGNIPCSSFNVQGVDSRKRIRIRKSISIIKGGISPTRSKSKNLFSDGEGSTLRSNQGDRQDADSAEAGDVGETRLMAFEDGAGSHDRVHPSVDLNVSPMVSANMEQEGVGSKGDTINLDLEIDNTIEVGLCVGIDASGYKDQVREIIAGEGGNIVS</sequence>
<protein>
    <submittedName>
        <fullName evidence="1">Uncharacterized protein</fullName>
    </submittedName>
</protein>
<reference evidence="1 2" key="2">
    <citation type="journal article" date="2022" name="Mol. Ecol. Resour.">
        <title>The genomes of chicory, endive, great burdock and yacon provide insights into Asteraceae paleo-polyploidization history and plant inulin production.</title>
        <authorList>
            <person name="Fan W."/>
            <person name="Wang S."/>
            <person name="Wang H."/>
            <person name="Wang A."/>
            <person name="Jiang F."/>
            <person name="Liu H."/>
            <person name="Zhao H."/>
            <person name="Xu D."/>
            <person name="Zhang Y."/>
        </authorList>
    </citation>
    <scope>NUCLEOTIDE SEQUENCE [LARGE SCALE GENOMIC DNA]</scope>
    <source>
        <strain evidence="2">cv. Yunnan</strain>
        <tissue evidence="1">Leaves</tissue>
    </source>
</reference>